<dbReference type="EMBL" id="CP133612">
    <property type="protein sequence ID" value="WMV07614.1"/>
    <property type="molecule type" value="Genomic_DNA"/>
</dbReference>
<protein>
    <recommendedName>
        <fullName evidence="3">RNase H type-1 domain-containing protein</fullName>
    </recommendedName>
</protein>
<reference evidence="1" key="1">
    <citation type="submission" date="2023-08" db="EMBL/GenBank/DDBJ databases">
        <title>A de novo genome assembly of Solanum verrucosum Schlechtendal, a Mexican diploid species geographically isolated from the other diploid A-genome species in potato relatives.</title>
        <authorList>
            <person name="Hosaka K."/>
        </authorList>
    </citation>
    <scope>NUCLEOTIDE SEQUENCE</scope>
    <source>
        <tissue evidence="1">Young leaves</tissue>
    </source>
</reference>
<dbReference type="PANTHER" id="PTHR47074">
    <property type="entry name" value="BNAC02G40300D PROTEIN"/>
    <property type="match status" value="1"/>
</dbReference>
<dbReference type="InterPro" id="IPR052929">
    <property type="entry name" value="RNase_H-like_EbsB-rel"/>
</dbReference>
<gene>
    <name evidence="1" type="ORF">MTR67_000999</name>
</gene>
<dbReference type="Gene3D" id="3.30.420.10">
    <property type="entry name" value="Ribonuclease H-like superfamily/Ribonuclease H"/>
    <property type="match status" value="1"/>
</dbReference>
<name>A0AAF0T7G8_SOLVR</name>
<dbReference type="PANTHER" id="PTHR47074:SF21">
    <property type="entry name" value="RNASE H TYPE-1 DOMAIN-CONTAINING PROTEIN"/>
    <property type="match status" value="1"/>
</dbReference>
<dbReference type="InterPro" id="IPR012337">
    <property type="entry name" value="RNaseH-like_sf"/>
</dbReference>
<evidence type="ECO:0000313" key="2">
    <source>
        <dbReference type="Proteomes" id="UP001234989"/>
    </source>
</evidence>
<dbReference type="InterPro" id="IPR036397">
    <property type="entry name" value="RNaseH_sf"/>
</dbReference>
<evidence type="ECO:0000313" key="1">
    <source>
        <dbReference type="EMBL" id="WMV07614.1"/>
    </source>
</evidence>
<accession>A0AAF0T7G8</accession>
<organism evidence="1 2">
    <name type="scientific">Solanum verrucosum</name>
    <dbReference type="NCBI Taxonomy" id="315347"/>
    <lineage>
        <taxon>Eukaryota</taxon>
        <taxon>Viridiplantae</taxon>
        <taxon>Streptophyta</taxon>
        <taxon>Embryophyta</taxon>
        <taxon>Tracheophyta</taxon>
        <taxon>Spermatophyta</taxon>
        <taxon>Magnoliopsida</taxon>
        <taxon>eudicotyledons</taxon>
        <taxon>Gunneridae</taxon>
        <taxon>Pentapetalae</taxon>
        <taxon>asterids</taxon>
        <taxon>lamiids</taxon>
        <taxon>Solanales</taxon>
        <taxon>Solanaceae</taxon>
        <taxon>Solanoideae</taxon>
        <taxon>Solaneae</taxon>
        <taxon>Solanum</taxon>
    </lineage>
</organism>
<dbReference type="Proteomes" id="UP001234989">
    <property type="component" value="Chromosome 1"/>
</dbReference>
<evidence type="ECO:0008006" key="3">
    <source>
        <dbReference type="Google" id="ProtNLM"/>
    </source>
</evidence>
<proteinExistence type="predicted"/>
<dbReference type="AlphaFoldDB" id="A0AAF0T7G8"/>
<sequence>MWSLWKRMNALKHGSGISWEGMVEMTIEVVRQMVKTQFPWIKKMRWSWQEIVHRLNQYKPKIHYLIVTWKPPKDYQVKCNTDGACRGNPGWSSFGFCFRDNKGDLIYAKSKGIDMKQICKQKLLLS</sequence>
<dbReference type="SUPFAM" id="SSF53098">
    <property type="entry name" value="Ribonuclease H-like"/>
    <property type="match status" value="1"/>
</dbReference>
<keyword evidence="2" id="KW-1185">Reference proteome</keyword>
<dbReference type="GO" id="GO:0003676">
    <property type="term" value="F:nucleic acid binding"/>
    <property type="evidence" value="ECO:0007669"/>
    <property type="project" value="InterPro"/>
</dbReference>